<proteinExistence type="predicted"/>
<dbReference type="eggNOG" id="ENOG502R42B">
    <property type="taxonomic scope" value="Eukaryota"/>
</dbReference>
<evidence type="ECO:0008006" key="3">
    <source>
        <dbReference type="Google" id="ProtNLM"/>
    </source>
</evidence>
<evidence type="ECO:0000313" key="2">
    <source>
        <dbReference type="Proteomes" id="UP000032180"/>
    </source>
</evidence>
<protein>
    <recommendedName>
        <fullName evidence="3">CTLH domain-containing protein</fullName>
    </recommendedName>
</protein>
<organism evidence="1 2">
    <name type="scientific">Leersia perrieri</name>
    <dbReference type="NCBI Taxonomy" id="77586"/>
    <lineage>
        <taxon>Eukaryota</taxon>
        <taxon>Viridiplantae</taxon>
        <taxon>Streptophyta</taxon>
        <taxon>Embryophyta</taxon>
        <taxon>Tracheophyta</taxon>
        <taxon>Spermatophyta</taxon>
        <taxon>Magnoliopsida</taxon>
        <taxon>Liliopsida</taxon>
        <taxon>Poales</taxon>
        <taxon>Poaceae</taxon>
        <taxon>BOP clade</taxon>
        <taxon>Oryzoideae</taxon>
        <taxon>Oryzeae</taxon>
        <taxon>Oryzinae</taxon>
        <taxon>Leersia</taxon>
    </lineage>
</organism>
<name>A0A0D9X8J9_9ORYZ</name>
<dbReference type="HOGENOM" id="CLU_1301298_0_0_1"/>
<evidence type="ECO:0000313" key="1">
    <source>
        <dbReference type="EnsemblPlants" id="LPERR08G14010.1"/>
    </source>
</evidence>
<dbReference type="Gramene" id="LPERR08G14010.1">
    <property type="protein sequence ID" value="LPERR08G14010.1"/>
    <property type="gene ID" value="LPERR08G14010"/>
</dbReference>
<dbReference type="Proteomes" id="UP000032180">
    <property type="component" value="Chromosome 8"/>
</dbReference>
<accession>A0A0D9X8J9</accession>
<dbReference type="AlphaFoldDB" id="A0A0D9X8J9"/>
<sequence>MAARSSKRSVRTEYGCLRRFRRRRLLAFLRHSNLPATFDAQKCETRVFLDVRFLQRLVANGRWKDARGYLNSFLPRQDDDDQILSEEADTVLEFITRFDIFDDLAQGKLGGVDAADDLERQIEAIPSAMADDARYTEGPLEVFFHTCVLLIGGKLWLKAAKVVKELVAQIAEFKHLLLLPRCSINPCYTIPFGFGRQPSPAQGLSLKKGVNV</sequence>
<keyword evidence="2" id="KW-1185">Reference proteome</keyword>
<dbReference type="PANTHER" id="PTHR36478:SF22">
    <property type="entry name" value="OS04G0616900 PROTEIN"/>
    <property type="match status" value="1"/>
</dbReference>
<reference evidence="1 2" key="1">
    <citation type="submission" date="2012-08" db="EMBL/GenBank/DDBJ databases">
        <title>Oryza genome evolution.</title>
        <authorList>
            <person name="Wing R.A."/>
        </authorList>
    </citation>
    <scope>NUCLEOTIDE SEQUENCE</scope>
</reference>
<reference evidence="1" key="3">
    <citation type="submission" date="2015-04" db="UniProtKB">
        <authorList>
            <consortium name="EnsemblPlants"/>
        </authorList>
    </citation>
    <scope>IDENTIFICATION</scope>
</reference>
<reference evidence="2" key="2">
    <citation type="submission" date="2013-12" db="EMBL/GenBank/DDBJ databases">
        <authorList>
            <person name="Yu Y."/>
            <person name="Lee S."/>
            <person name="de Baynast K."/>
            <person name="Wissotski M."/>
            <person name="Liu L."/>
            <person name="Talag J."/>
            <person name="Goicoechea J."/>
            <person name="Angelova A."/>
            <person name="Jetty R."/>
            <person name="Kudrna D."/>
            <person name="Golser W."/>
            <person name="Rivera L."/>
            <person name="Zhang J."/>
            <person name="Wing R."/>
        </authorList>
    </citation>
    <scope>NUCLEOTIDE SEQUENCE</scope>
</reference>
<dbReference type="EnsemblPlants" id="LPERR08G14010.1">
    <property type="protein sequence ID" value="LPERR08G14010.1"/>
    <property type="gene ID" value="LPERR08G14010"/>
</dbReference>
<dbReference type="PANTHER" id="PTHR36478">
    <property type="entry name" value="OS04G0614237 PROTEIN-RELATED"/>
    <property type="match status" value="1"/>
</dbReference>